<dbReference type="Gene3D" id="3.60.10.10">
    <property type="entry name" value="Endonuclease/exonuclease/phosphatase"/>
    <property type="match status" value="1"/>
</dbReference>
<name>A0A9J5ZII4_SOLCO</name>
<proteinExistence type="predicted"/>
<sequence length="348" mass="41164">MVRCGMEDAGYVGSNHTWCNNRRPRKRIWKRLDRVLINDCWLHKFENIFVRHLSRTGSDHIPLLVKCFDNQQEPIRYFRFLNFWIDQPDFYDVVEKEWGIHVKGDIFQKVEEWEETVQRLEDINSIDNTEESRVDLNKGQAEYVSWMRMQEALLKQKAQIRWFEEGDNNTKYFHNVIKDRRRRLQIHRIQNHNGKWIQDSDKIGKAAVKHFSKLFNLPEPTVDDNIVSCIPECITDEDNLMLSTMPNEDEIKTTIFYMNPTSFAGPDSFNGMFYQRCWGIIKPEFEARGSLSPSLFVLGSEVLSRMLNNLYDHPNFYPFSMTMNGPQINHLAYADDIVIFTAGKKQGY</sequence>
<dbReference type="OrthoDB" id="1303672at2759"/>
<dbReference type="PANTHER" id="PTHR33710">
    <property type="entry name" value="BNAC02G09200D PROTEIN"/>
    <property type="match status" value="1"/>
</dbReference>
<dbReference type="PANTHER" id="PTHR33710:SF35">
    <property type="entry name" value="RNA-DIRECTED DNA POLYMERASE (REVERSE TRANSCRIPTASE)_ RIBONUCLEASE H"/>
    <property type="match status" value="1"/>
</dbReference>
<accession>A0A9J5ZII4</accession>
<organism evidence="1 2">
    <name type="scientific">Solanum commersonii</name>
    <name type="common">Commerson's wild potato</name>
    <name type="synonym">Commerson's nightshade</name>
    <dbReference type="NCBI Taxonomy" id="4109"/>
    <lineage>
        <taxon>Eukaryota</taxon>
        <taxon>Viridiplantae</taxon>
        <taxon>Streptophyta</taxon>
        <taxon>Embryophyta</taxon>
        <taxon>Tracheophyta</taxon>
        <taxon>Spermatophyta</taxon>
        <taxon>Magnoliopsida</taxon>
        <taxon>eudicotyledons</taxon>
        <taxon>Gunneridae</taxon>
        <taxon>Pentapetalae</taxon>
        <taxon>asterids</taxon>
        <taxon>lamiids</taxon>
        <taxon>Solanales</taxon>
        <taxon>Solanaceae</taxon>
        <taxon>Solanoideae</taxon>
        <taxon>Solaneae</taxon>
        <taxon>Solanum</taxon>
    </lineage>
</organism>
<dbReference type="EMBL" id="JACXVP010000004">
    <property type="protein sequence ID" value="KAG5611855.1"/>
    <property type="molecule type" value="Genomic_DNA"/>
</dbReference>
<gene>
    <name evidence="1" type="ORF">H5410_023136</name>
</gene>
<protein>
    <recommendedName>
        <fullName evidence="3">Reverse transcriptase domain-containing protein</fullName>
    </recommendedName>
</protein>
<keyword evidence="2" id="KW-1185">Reference proteome</keyword>
<dbReference type="Proteomes" id="UP000824120">
    <property type="component" value="Chromosome 4"/>
</dbReference>
<evidence type="ECO:0000313" key="1">
    <source>
        <dbReference type="EMBL" id="KAG5611855.1"/>
    </source>
</evidence>
<evidence type="ECO:0000313" key="2">
    <source>
        <dbReference type="Proteomes" id="UP000824120"/>
    </source>
</evidence>
<comment type="caution">
    <text evidence="1">The sequence shown here is derived from an EMBL/GenBank/DDBJ whole genome shotgun (WGS) entry which is preliminary data.</text>
</comment>
<evidence type="ECO:0008006" key="3">
    <source>
        <dbReference type="Google" id="ProtNLM"/>
    </source>
</evidence>
<dbReference type="AlphaFoldDB" id="A0A9J5ZII4"/>
<dbReference type="InterPro" id="IPR036691">
    <property type="entry name" value="Endo/exonu/phosph_ase_sf"/>
</dbReference>
<dbReference type="SUPFAM" id="SSF56219">
    <property type="entry name" value="DNase I-like"/>
    <property type="match status" value="1"/>
</dbReference>
<reference evidence="1 2" key="1">
    <citation type="submission" date="2020-09" db="EMBL/GenBank/DDBJ databases">
        <title>De no assembly of potato wild relative species, Solanum commersonii.</title>
        <authorList>
            <person name="Cho K."/>
        </authorList>
    </citation>
    <scope>NUCLEOTIDE SEQUENCE [LARGE SCALE GENOMIC DNA]</scope>
    <source>
        <strain evidence="1">LZ3.2</strain>
        <tissue evidence="1">Leaf</tissue>
    </source>
</reference>